<evidence type="ECO:0000256" key="2">
    <source>
        <dbReference type="ARBA" id="ARBA00022737"/>
    </source>
</evidence>
<dbReference type="InterPro" id="IPR000618">
    <property type="entry name" value="Insect_cuticle"/>
</dbReference>
<dbReference type="InParanoid" id="A0A5N4ASE3"/>
<protein>
    <recommendedName>
        <fullName evidence="6">Cuticle protein</fullName>
    </recommendedName>
</protein>
<comment type="caution">
    <text evidence="4">The sequence shown here is derived from an EMBL/GenBank/DDBJ whole genome shotgun (WGS) entry which is preliminary data.</text>
</comment>
<accession>A0A5N4ASE3</accession>
<sequence length="300" mass="31340">MKVIIIASILVAVNAGGLIAPLAPAPLLRGHLAPAPILRAAPIVAKSVAVADADFDPNPQYSYHYDIQDALTGDSKNHFETRNGDAVQGSYSLSEADGSRRIVEYTADPINGFNAVVHKEPAQVAYAAPVAKVAAPLASSDRKKVTNMKVIIIASILVAVNAGGLIAPLAPAPLLRGHLAPAPILRAAPIVAKSVAVADADFDPNPQYSYHYDIQDALTGDSKNHFETRNGDAVHGSYSLSEADGSRRIVEYTADPINGFNAVVHKEPAQVAYAAPVAKVAAPLAYAAPIAKAPLLHAIH</sequence>
<reference evidence="4 5" key="1">
    <citation type="journal article" date="2018" name="Elife">
        <title>Firefly genomes illuminate parallel origins of bioluminescence in beetles.</title>
        <authorList>
            <person name="Fallon T.R."/>
            <person name="Lower S.E."/>
            <person name="Chang C.H."/>
            <person name="Bessho-Uehara M."/>
            <person name="Martin G.J."/>
            <person name="Bewick A.J."/>
            <person name="Behringer M."/>
            <person name="Debat H.J."/>
            <person name="Wong I."/>
            <person name="Day J.C."/>
            <person name="Suvorov A."/>
            <person name="Silva C.J."/>
            <person name="Stanger-Hall K.F."/>
            <person name="Hall D.W."/>
            <person name="Schmitz R.J."/>
            <person name="Nelson D.R."/>
            <person name="Lewis S.M."/>
            <person name="Shigenobu S."/>
            <person name="Bybee S.M."/>
            <person name="Larracuente A.M."/>
            <person name="Oba Y."/>
            <person name="Weng J.K."/>
        </authorList>
    </citation>
    <scope>NUCLEOTIDE SEQUENCE [LARGE SCALE GENOMIC DNA]</scope>
    <source>
        <strain evidence="4">1611_PpyrPB1</strain>
        <tissue evidence="4">Whole body</tissue>
    </source>
</reference>
<gene>
    <name evidence="4" type="ORF">PPYR_05997</name>
</gene>
<dbReference type="Pfam" id="PF00379">
    <property type="entry name" value="Chitin_bind_4"/>
    <property type="match status" value="2"/>
</dbReference>
<dbReference type="GO" id="GO:0042302">
    <property type="term" value="F:structural constituent of cuticle"/>
    <property type="evidence" value="ECO:0007669"/>
    <property type="project" value="UniProtKB-UniRule"/>
</dbReference>
<dbReference type="PROSITE" id="PS00233">
    <property type="entry name" value="CHIT_BIND_RR_1"/>
    <property type="match status" value="2"/>
</dbReference>
<evidence type="ECO:0000256" key="1">
    <source>
        <dbReference type="ARBA" id="ARBA00022460"/>
    </source>
</evidence>
<keyword evidence="2" id="KW-0677">Repeat</keyword>
<evidence type="ECO:0000313" key="4">
    <source>
        <dbReference type="EMBL" id="KAB0800257.1"/>
    </source>
</evidence>
<dbReference type="Proteomes" id="UP000327044">
    <property type="component" value="Unassembled WGS sequence"/>
</dbReference>
<dbReference type="GO" id="GO:0005615">
    <property type="term" value="C:extracellular space"/>
    <property type="evidence" value="ECO:0007669"/>
    <property type="project" value="TreeGrafter"/>
</dbReference>
<dbReference type="GO" id="GO:0031012">
    <property type="term" value="C:extracellular matrix"/>
    <property type="evidence" value="ECO:0007669"/>
    <property type="project" value="TreeGrafter"/>
</dbReference>
<proteinExistence type="predicted"/>
<dbReference type="PRINTS" id="PR00947">
    <property type="entry name" value="CUTICLE"/>
</dbReference>
<dbReference type="PROSITE" id="PS51155">
    <property type="entry name" value="CHIT_BIND_RR_2"/>
    <property type="match status" value="2"/>
</dbReference>
<keyword evidence="5" id="KW-1185">Reference proteome</keyword>
<organism evidence="4 5">
    <name type="scientific">Photinus pyralis</name>
    <name type="common">Common eastern firefly</name>
    <name type="synonym">Lampyris pyralis</name>
    <dbReference type="NCBI Taxonomy" id="7054"/>
    <lineage>
        <taxon>Eukaryota</taxon>
        <taxon>Metazoa</taxon>
        <taxon>Ecdysozoa</taxon>
        <taxon>Arthropoda</taxon>
        <taxon>Hexapoda</taxon>
        <taxon>Insecta</taxon>
        <taxon>Pterygota</taxon>
        <taxon>Neoptera</taxon>
        <taxon>Endopterygota</taxon>
        <taxon>Coleoptera</taxon>
        <taxon>Polyphaga</taxon>
        <taxon>Elateriformia</taxon>
        <taxon>Elateroidea</taxon>
        <taxon>Lampyridae</taxon>
        <taxon>Lampyrinae</taxon>
        <taxon>Photinus</taxon>
    </lineage>
</organism>
<keyword evidence="1 3" id="KW-0193">Cuticle</keyword>
<name>A0A5N4ASE3_PHOPY</name>
<evidence type="ECO:0008006" key="6">
    <source>
        <dbReference type="Google" id="ProtNLM"/>
    </source>
</evidence>
<dbReference type="InterPro" id="IPR051217">
    <property type="entry name" value="Insect_Cuticle_Struc_Prot"/>
</dbReference>
<evidence type="ECO:0000256" key="3">
    <source>
        <dbReference type="PROSITE-ProRule" id="PRU00497"/>
    </source>
</evidence>
<dbReference type="PANTHER" id="PTHR12236:SF94">
    <property type="entry name" value="CCP84AA-RELATED"/>
    <property type="match status" value="1"/>
</dbReference>
<dbReference type="PANTHER" id="PTHR12236">
    <property type="entry name" value="STRUCTURAL CONTITUENT OF CUTICLE"/>
    <property type="match status" value="1"/>
</dbReference>
<dbReference type="AlphaFoldDB" id="A0A5N4ASE3"/>
<evidence type="ECO:0000313" key="5">
    <source>
        <dbReference type="Proteomes" id="UP000327044"/>
    </source>
</evidence>
<dbReference type="InterPro" id="IPR031311">
    <property type="entry name" value="CHIT_BIND_RR_consensus"/>
</dbReference>
<dbReference type="EMBL" id="VVIM01000004">
    <property type="protein sequence ID" value="KAB0800257.1"/>
    <property type="molecule type" value="Genomic_DNA"/>
</dbReference>